<keyword evidence="1 2" id="KW-0175">Coiled coil</keyword>
<accession>F1L242</accession>
<evidence type="ECO:0000259" key="4">
    <source>
        <dbReference type="PROSITE" id="PS50033"/>
    </source>
</evidence>
<dbReference type="PANTHER" id="PTHR23322">
    <property type="entry name" value="FAS-ASSOCIATED PROTEIN"/>
    <property type="match status" value="1"/>
</dbReference>
<dbReference type="InterPro" id="IPR001012">
    <property type="entry name" value="UBX_dom"/>
</dbReference>
<evidence type="ECO:0000313" key="5">
    <source>
        <dbReference type="EMBL" id="ADY44196.1"/>
    </source>
</evidence>
<feature type="compositionally biased region" description="Polar residues" evidence="3">
    <location>
        <begin position="73"/>
        <end position="88"/>
    </location>
</feature>
<dbReference type="SUPFAM" id="SSF52833">
    <property type="entry name" value="Thioredoxin-like"/>
    <property type="match status" value="1"/>
</dbReference>
<dbReference type="SUPFAM" id="SSF46934">
    <property type="entry name" value="UBA-like"/>
    <property type="match status" value="1"/>
</dbReference>
<evidence type="ECO:0000256" key="2">
    <source>
        <dbReference type="SAM" id="Coils"/>
    </source>
</evidence>
<evidence type="ECO:0000256" key="3">
    <source>
        <dbReference type="SAM" id="MobiDB-lite"/>
    </source>
</evidence>
<dbReference type="InterPro" id="IPR050730">
    <property type="entry name" value="UBX_domain-protein"/>
</dbReference>
<dbReference type="InterPro" id="IPR029071">
    <property type="entry name" value="Ubiquitin-like_domsf"/>
</dbReference>
<dbReference type="SMART" id="SM00594">
    <property type="entry name" value="UAS"/>
    <property type="match status" value="1"/>
</dbReference>
<dbReference type="GO" id="GO:0043130">
    <property type="term" value="F:ubiquitin binding"/>
    <property type="evidence" value="ECO:0007669"/>
    <property type="project" value="TreeGrafter"/>
</dbReference>
<dbReference type="InterPro" id="IPR006577">
    <property type="entry name" value="UAS"/>
</dbReference>
<dbReference type="PROSITE" id="PS50033">
    <property type="entry name" value="UBX"/>
    <property type="match status" value="1"/>
</dbReference>
<feature type="domain" description="UBX" evidence="4">
    <location>
        <begin position="372"/>
        <end position="425"/>
    </location>
</feature>
<sequence length="468" mass="54831">MAVDNDQQAEIICSFKEVCAVSDETAMDFLHRNDWNLEAAVQHFFQTGGQLEVEDQNISNTEQELRQRHFANGPSTSRIPANRDTSPFENRPIVPLERRIPPPMTWGEWLYSIVTLPLAFTYHSFMELLRFLWSLIRAPPLTVADPRGDVHKFVLDFSTVYGHQPNQIQWHDAPYSDALNECKNSLRFMIVYLHNPSHEATDRFVRGTLLSQQMRQFVERNDILMWGASVRSQEGYKVSMALRENTYPFLGLICMREHHMAMVLRLEGEYELEPMLYSLQTAIDENRLYLNAIREEREQREANNRIRREQEVEYQRGLEADRARLDQMRRAESERQLAAKKEAETRLKQQLKKEKLQEIRSRLARELPSETNSAEHVRVSVRFPSGDRFERRFDLDDSLEMLFRATFAHEKCPDDFTLLCSYPRRQLNCAPEWYREYGSSVQDPANIPTFRACGFDNSVVVLVQDNDA</sequence>
<dbReference type="GO" id="GO:0005783">
    <property type="term" value="C:endoplasmic reticulum"/>
    <property type="evidence" value="ECO:0007669"/>
    <property type="project" value="TreeGrafter"/>
</dbReference>
<dbReference type="PANTHER" id="PTHR23322:SF1">
    <property type="entry name" value="FAS-ASSOCIATED FACTOR 2"/>
    <property type="match status" value="1"/>
</dbReference>
<dbReference type="Gene3D" id="3.40.30.10">
    <property type="entry name" value="Glutaredoxin"/>
    <property type="match status" value="1"/>
</dbReference>
<dbReference type="SUPFAM" id="SSF54236">
    <property type="entry name" value="Ubiquitin-like"/>
    <property type="match status" value="1"/>
</dbReference>
<name>F1L242_ASCSU</name>
<dbReference type="GO" id="GO:0036503">
    <property type="term" value="P:ERAD pathway"/>
    <property type="evidence" value="ECO:0007669"/>
    <property type="project" value="TreeGrafter"/>
</dbReference>
<dbReference type="AlphaFoldDB" id="F1L242"/>
<evidence type="ECO:0000256" key="1">
    <source>
        <dbReference type="ARBA" id="ARBA00023054"/>
    </source>
</evidence>
<dbReference type="CDD" id="cd14352">
    <property type="entry name" value="UBA_DCN1"/>
    <property type="match status" value="1"/>
</dbReference>
<protein>
    <submittedName>
        <fullName evidence="5">FAS-associated factor 2-A</fullName>
    </submittedName>
</protein>
<dbReference type="InterPro" id="IPR009060">
    <property type="entry name" value="UBA-like_sf"/>
</dbReference>
<dbReference type="InterPro" id="IPR036249">
    <property type="entry name" value="Thioredoxin-like_sf"/>
</dbReference>
<proteinExistence type="evidence at transcript level"/>
<reference evidence="5" key="1">
    <citation type="journal article" date="2011" name="Genome Res.">
        <title>Deep small RNA sequencing from the nematode Ascaris reveals conservation, functional diversification, and novel developmental profiles.</title>
        <authorList>
            <person name="Wang J."/>
            <person name="Czech B."/>
            <person name="Crunk A."/>
            <person name="Wallace A."/>
            <person name="Mitreva M."/>
            <person name="Hannon G.J."/>
            <person name="Davis R.E."/>
        </authorList>
    </citation>
    <scope>NUCLEOTIDE SEQUENCE</scope>
</reference>
<feature type="coiled-coil region" evidence="2">
    <location>
        <begin position="292"/>
        <end position="357"/>
    </location>
</feature>
<dbReference type="Gene3D" id="1.10.8.10">
    <property type="entry name" value="DNA helicase RuvA subunit, C-terminal domain"/>
    <property type="match status" value="1"/>
</dbReference>
<organism evidence="5">
    <name type="scientific">Ascaris suum</name>
    <name type="common">Pig roundworm</name>
    <name type="synonym">Ascaris lumbricoides</name>
    <dbReference type="NCBI Taxonomy" id="6253"/>
    <lineage>
        <taxon>Eukaryota</taxon>
        <taxon>Metazoa</taxon>
        <taxon>Ecdysozoa</taxon>
        <taxon>Nematoda</taxon>
        <taxon>Chromadorea</taxon>
        <taxon>Rhabditida</taxon>
        <taxon>Spirurina</taxon>
        <taxon>Ascaridomorpha</taxon>
        <taxon>Ascaridoidea</taxon>
        <taxon>Ascarididae</taxon>
        <taxon>Ascaris</taxon>
    </lineage>
</organism>
<dbReference type="Pfam" id="PF00789">
    <property type="entry name" value="UBX"/>
    <property type="match status" value="1"/>
</dbReference>
<dbReference type="Gene3D" id="3.10.20.90">
    <property type="entry name" value="Phosphatidylinositol 3-kinase Catalytic Subunit, Chain A, domain 1"/>
    <property type="match status" value="1"/>
</dbReference>
<dbReference type="EMBL" id="JI169921">
    <property type="protein sequence ID" value="ADY44196.1"/>
    <property type="molecule type" value="mRNA"/>
</dbReference>
<dbReference type="Pfam" id="PF14555">
    <property type="entry name" value="UBA_4"/>
    <property type="match status" value="1"/>
</dbReference>
<feature type="region of interest" description="Disordered" evidence="3">
    <location>
        <begin position="68"/>
        <end position="88"/>
    </location>
</feature>